<evidence type="ECO:0000256" key="3">
    <source>
        <dbReference type="ARBA" id="ARBA00022692"/>
    </source>
</evidence>
<evidence type="ECO:0000256" key="2">
    <source>
        <dbReference type="ARBA" id="ARBA00022475"/>
    </source>
</evidence>
<gene>
    <name evidence="7" type="ORF">NSA47_11440</name>
</gene>
<dbReference type="PIRSF" id="PIRSF006060">
    <property type="entry name" value="AA_transporter"/>
    <property type="match status" value="1"/>
</dbReference>
<feature type="transmembrane region" description="Helical" evidence="6">
    <location>
        <begin position="340"/>
        <end position="359"/>
    </location>
</feature>
<feature type="transmembrane region" description="Helical" evidence="6">
    <location>
        <begin position="44"/>
        <end position="71"/>
    </location>
</feature>
<sequence>MSNGSEQFERVLSTKDVLALAVGAMIGWGWIVLAGDWVETAGSLGAIAAFILGGIMIIFVGLTYGELTAALPECGGEHIFSYRALGRNMSFICTWAIILGYISVVAFEAVAFPTVLEYLMPSYVKGYMYTVSGYDVHFTWVLVGVASSIIITIINYLGVKPAAFLQVVLTIVIASIGLIFMGGAVFNGNIENIQPLFATGSKGILSVLIMTPFMFVGFDVIPQAASEINVPLKKLGKIIVFSVVIGILWYVMIILGVSLSLNHAEMNASNMVTADAMKKVFYGSNIAAKAMIVAGIGGILTSWNSFYVGGSRAIYAMAESKMLPKFLTKIHPKYKTPTNAILLVGVITTLAPLCGRSMLDWLVNAGGVTVVLAYFMVALSFLVLRYKEPDMERPYRVKRGKLVGSIASLLSIGMFILYLPGAPAALQWPYEWLIILGWTLLGLVFYLWAKVAYEDVEDVQERMNGYSSQVGIQIPGNK</sequence>
<dbReference type="Proteomes" id="UP001205748">
    <property type="component" value="Unassembled WGS sequence"/>
</dbReference>
<keyword evidence="4 6" id="KW-1133">Transmembrane helix</keyword>
<organism evidence="7 8">
    <name type="scientific">Irregularibacter muris</name>
    <dbReference type="NCBI Taxonomy" id="1796619"/>
    <lineage>
        <taxon>Bacteria</taxon>
        <taxon>Bacillati</taxon>
        <taxon>Bacillota</taxon>
        <taxon>Clostridia</taxon>
        <taxon>Eubacteriales</taxon>
        <taxon>Eubacteriaceae</taxon>
        <taxon>Irregularibacter</taxon>
    </lineage>
</organism>
<keyword evidence="2" id="KW-1003">Cell membrane</keyword>
<keyword evidence="5 6" id="KW-0472">Membrane</keyword>
<keyword evidence="3 6" id="KW-0812">Transmembrane</keyword>
<feature type="transmembrane region" description="Helical" evidence="6">
    <location>
        <begin position="405"/>
        <end position="426"/>
    </location>
</feature>
<evidence type="ECO:0000313" key="8">
    <source>
        <dbReference type="Proteomes" id="UP001205748"/>
    </source>
</evidence>
<comment type="subcellular location">
    <subcellularLocation>
        <location evidence="1">Cell membrane</location>
        <topology evidence="1">Multi-pass membrane protein</topology>
    </subcellularLocation>
</comment>
<accession>A0AAE3HHM3</accession>
<feature type="transmembrane region" description="Helical" evidence="6">
    <location>
        <begin position="281"/>
        <end position="303"/>
    </location>
</feature>
<dbReference type="PANTHER" id="PTHR42770:SF7">
    <property type="entry name" value="MEMBRANE PROTEIN"/>
    <property type="match status" value="1"/>
</dbReference>
<dbReference type="EMBL" id="JANKAS010000011">
    <property type="protein sequence ID" value="MCR1899589.1"/>
    <property type="molecule type" value="Genomic_DNA"/>
</dbReference>
<dbReference type="GO" id="GO:0005886">
    <property type="term" value="C:plasma membrane"/>
    <property type="evidence" value="ECO:0007669"/>
    <property type="project" value="UniProtKB-SubCell"/>
</dbReference>
<evidence type="ECO:0000256" key="6">
    <source>
        <dbReference type="SAM" id="Phobius"/>
    </source>
</evidence>
<dbReference type="Gene3D" id="1.20.1740.10">
    <property type="entry name" value="Amino acid/polyamine transporter I"/>
    <property type="match status" value="1"/>
</dbReference>
<feature type="transmembrane region" description="Helical" evidence="6">
    <location>
        <begin position="92"/>
        <end position="116"/>
    </location>
</feature>
<feature type="transmembrane region" description="Helical" evidence="6">
    <location>
        <begin position="136"/>
        <end position="157"/>
    </location>
</feature>
<feature type="transmembrane region" description="Helical" evidence="6">
    <location>
        <begin position="164"/>
        <end position="184"/>
    </location>
</feature>
<feature type="transmembrane region" description="Helical" evidence="6">
    <location>
        <begin position="365"/>
        <end position="384"/>
    </location>
</feature>
<dbReference type="RefSeq" id="WP_257532107.1">
    <property type="nucleotide sequence ID" value="NZ_JANKAS010000011.1"/>
</dbReference>
<keyword evidence="8" id="KW-1185">Reference proteome</keyword>
<dbReference type="Pfam" id="PF13520">
    <property type="entry name" value="AA_permease_2"/>
    <property type="match status" value="1"/>
</dbReference>
<evidence type="ECO:0000256" key="5">
    <source>
        <dbReference type="ARBA" id="ARBA00023136"/>
    </source>
</evidence>
<feature type="transmembrane region" description="Helical" evidence="6">
    <location>
        <begin position="432"/>
        <end position="453"/>
    </location>
</feature>
<name>A0AAE3HHM3_9FIRM</name>
<proteinExistence type="predicted"/>
<dbReference type="InterPro" id="IPR002293">
    <property type="entry name" value="AA/rel_permease1"/>
</dbReference>
<evidence type="ECO:0000256" key="4">
    <source>
        <dbReference type="ARBA" id="ARBA00022989"/>
    </source>
</evidence>
<reference evidence="7" key="1">
    <citation type="submission" date="2022-07" db="EMBL/GenBank/DDBJ databases">
        <title>Enhanced cultured diversity of the mouse gut microbiota enables custom-made synthetic communities.</title>
        <authorList>
            <person name="Afrizal A."/>
        </authorList>
    </citation>
    <scope>NUCLEOTIDE SEQUENCE</scope>
    <source>
        <strain evidence="7">DSM 28593</strain>
    </source>
</reference>
<feature type="transmembrane region" description="Helical" evidence="6">
    <location>
        <begin position="17"/>
        <end position="38"/>
    </location>
</feature>
<dbReference type="GO" id="GO:0022857">
    <property type="term" value="F:transmembrane transporter activity"/>
    <property type="evidence" value="ECO:0007669"/>
    <property type="project" value="InterPro"/>
</dbReference>
<feature type="transmembrane region" description="Helical" evidence="6">
    <location>
        <begin position="204"/>
        <end position="226"/>
    </location>
</feature>
<protein>
    <submittedName>
        <fullName evidence="7">APC family permease</fullName>
    </submittedName>
</protein>
<evidence type="ECO:0000313" key="7">
    <source>
        <dbReference type="EMBL" id="MCR1899589.1"/>
    </source>
</evidence>
<feature type="transmembrane region" description="Helical" evidence="6">
    <location>
        <begin position="238"/>
        <end position="261"/>
    </location>
</feature>
<dbReference type="AlphaFoldDB" id="A0AAE3HHM3"/>
<dbReference type="PANTHER" id="PTHR42770">
    <property type="entry name" value="AMINO ACID TRANSPORTER-RELATED"/>
    <property type="match status" value="1"/>
</dbReference>
<comment type="caution">
    <text evidence="7">The sequence shown here is derived from an EMBL/GenBank/DDBJ whole genome shotgun (WGS) entry which is preliminary data.</text>
</comment>
<evidence type="ECO:0000256" key="1">
    <source>
        <dbReference type="ARBA" id="ARBA00004651"/>
    </source>
</evidence>
<dbReference type="InterPro" id="IPR050367">
    <property type="entry name" value="APC_superfamily"/>
</dbReference>